<dbReference type="EMBL" id="BRZI01000030">
    <property type="protein sequence ID" value="GLD31759.1"/>
    <property type="molecule type" value="Genomic_DNA"/>
</dbReference>
<gene>
    <name evidence="4" type="ORF">Mkiyose1413_36420</name>
    <name evidence="3" type="ORF">SRL2020028_36870</name>
</gene>
<dbReference type="RefSeq" id="WP_236978665.1">
    <property type="nucleotide sequence ID" value="NZ_BRXE01000050.1"/>
</dbReference>
<organism evidence="4 5">
    <name type="scientific">Mycobacterium kiyosense</name>
    <dbReference type="NCBI Taxonomy" id="2871094"/>
    <lineage>
        <taxon>Bacteria</taxon>
        <taxon>Bacillati</taxon>
        <taxon>Actinomycetota</taxon>
        <taxon>Actinomycetes</taxon>
        <taxon>Mycobacteriales</taxon>
        <taxon>Mycobacteriaceae</taxon>
        <taxon>Mycobacterium</taxon>
    </lineage>
</organism>
<dbReference type="Proteomes" id="UP001064782">
    <property type="component" value="Unassembled WGS sequence"/>
</dbReference>
<proteinExistence type="predicted"/>
<keyword evidence="2" id="KW-1133">Transmembrane helix</keyword>
<dbReference type="AlphaFoldDB" id="A0A9P3Q8C2"/>
<evidence type="ECO:0000313" key="4">
    <source>
        <dbReference type="EMBL" id="GLD31759.1"/>
    </source>
</evidence>
<evidence type="ECO:0000256" key="2">
    <source>
        <dbReference type="SAM" id="Phobius"/>
    </source>
</evidence>
<protein>
    <submittedName>
        <fullName evidence="4">Uncharacterized protein</fullName>
    </submittedName>
</protein>
<name>A0A9P3Q8C2_9MYCO</name>
<feature type="region of interest" description="Disordered" evidence="1">
    <location>
        <begin position="1"/>
        <end position="21"/>
    </location>
</feature>
<sequence length="91" mass="9231">MGHIATDTAVHGPVPSSESEVPTVTLPGLAAAGVWAVGLIVGVVALLTGHLLVAGVALVLAIMAPWFGMAWVSRGRSRESNGWSAVHAPAR</sequence>
<dbReference type="EMBL" id="BRXE01000050">
    <property type="protein sequence ID" value="GLB84431.1"/>
    <property type="molecule type" value="Genomic_DNA"/>
</dbReference>
<keyword evidence="5" id="KW-1185">Reference proteome</keyword>
<dbReference type="Proteomes" id="UP001165663">
    <property type="component" value="Unassembled WGS sequence"/>
</dbReference>
<evidence type="ECO:0000256" key="1">
    <source>
        <dbReference type="SAM" id="MobiDB-lite"/>
    </source>
</evidence>
<keyword evidence="2" id="KW-0812">Transmembrane</keyword>
<dbReference type="GeneID" id="83631094"/>
<keyword evidence="2" id="KW-0472">Membrane</keyword>
<evidence type="ECO:0000313" key="3">
    <source>
        <dbReference type="EMBL" id="GLB84431.1"/>
    </source>
</evidence>
<feature type="transmembrane region" description="Helical" evidence="2">
    <location>
        <begin position="24"/>
        <end position="45"/>
    </location>
</feature>
<accession>A0A9P3Q8C2</accession>
<reference evidence="4" key="1">
    <citation type="submission" date="2022-08" db="EMBL/GenBank/DDBJ databases">
        <title>Mycobacterium kiyosense sp. nov., scotochromogenic slow-glowing species isolated from respiratory specimens.</title>
        <authorList>
            <person name="Fukano H."/>
            <person name="Kazumi Y."/>
            <person name="Sakagami N."/>
            <person name="Ato M."/>
            <person name="Mitarai S."/>
            <person name="Hoshino Y."/>
        </authorList>
    </citation>
    <scope>NUCLEOTIDE SEQUENCE</scope>
    <source>
        <strain evidence="4">1413</strain>
        <strain evidence="3">SRL2020-028</strain>
    </source>
</reference>
<evidence type="ECO:0000313" key="5">
    <source>
        <dbReference type="Proteomes" id="UP001064782"/>
    </source>
</evidence>
<feature type="transmembrane region" description="Helical" evidence="2">
    <location>
        <begin position="51"/>
        <end position="72"/>
    </location>
</feature>
<comment type="caution">
    <text evidence="4">The sequence shown here is derived from an EMBL/GenBank/DDBJ whole genome shotgun (WGS) entry which is preliminary data.</text>
</comment>